<reference evidence="2 3" key="1">
    <citation type="submission" date="2020-07" db="EMBL/GenBank/DDBJ databases">
        <title>Complete genome and description of Corynebacterium incognita strain Marseille-Q3630 sp. nov.</title>
        <authorList>
            <person name="Boxberger M."/>
        </authorList>
    </citation>
    <scope>NUCLEOTIDE SEQUENCE [LARGE SCALE GENOMIC DNA]</scope>
    <source>
        <strain evidence="2 3">Marseille-Q3630</strain>
    </source>
</reference>
<sequence length="114" mass="13216">MLLIILITIAMPLRNYYQGRTEIARLHESIAAKKAEKERLLSDIEKYRDEDFIEEEARRRLGVVAPGETAYRILDPRVSDQGSLTTDKHAEEDQREWYAVLWESVAEDTRPPAS</sequence>
<dbReference type="InterPro" id="IPR007060">
    <property type="entry name" value="FtsL/DivIC"/>
</dbReference>
<gene>
    <name evidence="2" type="ORF">H0194_09420</name>
</gene>
<dbReference type="Pfam" id="PF04977">
    <property type="entry name" value="DivIC"/>
    <property type="match status" value="1"/>
</dbReference>
<keyword evidence="1" id="KW-0175">Coiled coil</keyword>
<feature type="coiled-coil region" evidence="1">
    <location>
        <begin position="23"/>
        <end position="50"/>
    </location>
</feature>
<dbReference type="EMBL" id="CP059404">
    <property type="protein sequence ID" value="QNE90610.1"/>
    <property type="molecule type" value="Genomic_DNA"/>
</dbReference>
<accession>A0A7G7CSP4</accession>
<evidence type="ECO:0000313" key="2">
    <source>
        <dbReference type="EMBL" id="QNE90610.1"/>
    </source>
</evidence>
<evidence type="ECO:0000313" key="3">
    <source>
        <dbReference type="Proteomes" id="UP000515743"/>
    </source>
</evidence>
<proteinExistence type="predicted"/>
<keyword evidence="3" id="KW-1185">Reference proteome</keyword>
<evidence type="ECO:0000256" key="1">
    <source>
        <dbReference type="SAM" id="Coils"/>
    </source>
</evidence>
<dbReference type="AlphaFoldDB" id="A0A7G7CSP4"/>
<dbReference type="KEGG" id="cik:H0194_09420"/>
<protein>
    <submittedName>
        <fullName evidence="2">Septum formation initiator family protein</fullName>
    </submittedName>
</protein>
<dbReference type="Proteomes" id="UP000515743">
    <property type="component" value="Chromosome"/>
</dbReference>
<name>A0A7G7CSP4_9CORY</name>
<organism evidence="2 3">
    <name type="scientific">Corynebacterium incognita</name>
    <dbReference type="NCBI Taxonomy" id="2754725"/>
    <lineage>
        <taxon>Bacteria</taxon>
        <taxon>Bacillati</taxon>
        <taxon>Actinomycetota</taxon>
        <taxon>Actinomycetes</taxon>
        <taxon>Mycobacteriales</taxon>
        <taxon>Corynebacteriaceae</taxon>
        <taxon>Corynebacterium</taxon>
    </lineage>
</organism>